<name>A0A022PZA1_ERYGU</name>
<dbReference type="PANTHER" id="PTHR33179:SF9">
    <property type="entry name" value="OS01G0278000 PROTEIN"/>
    <property type="match status" value="1"/>
</dbReference>
<dbReference type="GO" id="GO:0005516">
    <property type="term" value="F:calmodulin binding"/>
    <property type="evidence" value="ECO:0000318"/>
    <property type="project" value="GO_Central"/>
</dbReference>
<feature type="domain" description="VQ" evidence="2">
    <location>
        <begin position="115"/>
        <end position="136"/>
    </location>
</feature>
<dbReference type="InterPro" id="IPR008889">
    <property type="entry name" value="VQ"/>
</dbReference>
<evidence type="ECO:0000259" key="2">
    <source>
        <dbReference type="Pfam" id="PF05678"/>
    </source>
</evidence>
<evidence type="ECO:0000313" key="4">
    <source>
        <dbReference type="Proteomes" id="UP000030748"/>
    </source>
</evidence>
<dbReference type="Proteomes" id="UP000030748">
    <property type="component" value="Unassembled WGS sequence"/>
</dbReference>
<dbReference type="PANTHER" id="PTHR33179">
    <property type="entry name" value="VQ MOTIF-CONTAINING PROTEIN"/>
    <property type="match status" value="1"/>
</dbReference>
<feature type="compositionally biased region" description="Basic residues" evidence="1">
    <location>
        <begin position="102"/>
        <end position="111"/>
    </location>
</feature>
<dbReference type="Pfam" id="PF05678">
    <property type="entry name" value="VQ"/>
    <property type="match status" value="1"/>
</dbReference>
<protein>
    <recommendedName>
        <fullName evidence="2">VQ domain-containing protein</fullName>
    </recommendedName>
</protein>
<organism evidence="3 4">
    <name type="scientific">Erythranthe guttata</name>
    <name type="common">Yellow monkey flower</name>
    <name type="synonym">Mimulus guttatus</name>
    <dbReference type="NCBI Taxonomy" id="4155"/>
    <lineage>
        <taxon>Eukaryota</taxon>
        <taxon>Viridiplantae</taxon>
        <taxon>Streptophyta</taxon>
        <taxon>Embryophyta</taxon>
        <taxon>Tracheophyta</taxon>
        <taxon>Spermatophyta</taxon>
        <taxon>Magnoliopsida</taxon>
        <taxon>eudicotyledons</taxon>
        <taxon>Gunneridae</taxon>
        <taxon>Pentapetalae</taxon>
        <taxon>asterids</taxon>
        <taxon>lamiids</taxon>
        <taxon>Lamiales</taxon>
        <taxon>Phrymaceae</taxon>
        <taxon>Erythranthe</taxon>
    </lineage>
</organism>
<evidence type="ECO:0000256" key="1">
    <source>
        <dbReference type="SAM" id="MobiDB-lite"/>
    </source>
</evidence>
<feature type="region of interest" description="Disordered" evidence="1">
    <location>
        <begin position="74"/>
        <end position="114"/>
    </location>
</feature>
<proteinExistence type="predicted"/>
<dbReference type="GO" id="GO:0005634">
    <property type="term" value="C:nucleus"/>
    <property type="evidence" value="ECO:0000318"/>
    <property type="project" value="GO_Central"/>
</dbReference>
<dbReference type="eggNOG" id="ENOG502S2VA">
    <property type="taxonomic scope" value="Eukaryota"/>
</dbReference>
<dbReference type="OMA" id="THNADAN"/>
<sequence length="220" mass="23430">MAFNYDNLMMEQTWQFRPAFSDAWISDVFARENETLAKALQNSFAGVSSGHGDVCSTEMLQSLYVNSDATPLQTPTISGVSESDSPVPKNQRRGGFPASGRVAKRKPRPSKRAAATTFITADPANFRQMVQQVTGARFGGSTELLTAAPEALKPETRRSSAANYQAFGLPTLDTSAFFADGPALSPPSAVVADGGAAAAAAELYYDSVCSFPTLESWKAV</sequence>
<dbReference type="PhylomeDB" id="A0A022PZA1"/>
<keyword evidence="4" id="KW-1185">Reference proteome</keyword>
<dbReference type="AlphaFoldDB" id="A0A022PZA1"/>
<accession>A0A022PZA1</accession>
<dbReference type="OrthoDB" id="780868at2759"/>
<evidence type="ECO:0000313" key="3">
    <source>
        <dbReference type="EMBL" id="EYU20834.1"/>
    </source>
</evidence>
<dbReference type="InterPro" id="IPR039609">
    <property type="entry name" value="VQ_15/22"/>
</dbReference>
<dbReference type="GO" id="GO:0006970">
    <property type="term" value="P:response to osmotic stress"/>
    <property type="evidence" value="ECO:0000318"/>
    <property type="project" value="GO_Central"/>
</dbReference>
<gene>
    <name evidence="3" type="ORF">MIMGU_mgv1a013460mg</name>
</gene>
<dbReference type="EMBL" id="KI632259">
    <property type="protein sequence ID" value="EYU20834.1"/>
    <property type="molecule type" value="Genomic_DNA"/>
</dbReference>
<feature type="compositionally biased region" description="Polar residues" evidence="1">
    <location>
        <begin position="74"/>
        <end position="84"/>
    </location>
</feature>
<dbReference type="STRING" id="4155.A0A022PZA1"/>
<dbReference type="KEGG" id="egt:105976549"/>
<reference evidence="3 4" key="1">
    <citation type="journal article" date="2013" name="Proc. Natl. Acad. Sci. U.S.A.">
        <title>Fine-scale variation in meiotic recombination in Mimulus inferred from population shotgun sequencing.</title>
        <authorList>
            <person name="Hellsten U."/>
            <person name="Wright K.M."/>
            <person name="Jenkins J."/>
            <person name="Shu S."/>
            <person name="Yuan Y."/>
            <person name="Wessler S.R."/>
            <person name="Schmutz J."/>
            <person name="Willis J.H."/>
            <person name="Rokhsar D.S."/>
        </authorList>
    </citation>
    <scope>NUCLEOTIDE SEQUENCE [LARGE SCALE GENOMIC DNA]</scope>
    <source>
        <strain evidence="4">cv. DUN x IM62</strain>
    </source>
</reference>